<proteinExistence type="predicted"/>
<dbReference type="RefSeq" id="WP_254295154.1">
    <property type="nucleotide sequence ID" value="NZ_JAMLDX010000014.1"/>
</dbReference>
<name>A0A9X2HR32_9SPHN</name>
<comment type="caution">
    <text evidence="1">The sequence shown here is derived from an EMBL/GenBank/DDBJ whole genome shotgun (WGS) entry which is preliminary data.</text>
</comment>
<gene>
    <name evidence="1" type="ORF">M9978_16615</name>
</gene>
<sequence>MTRDDTHAAAIRLYEVGSRIRSLCEGLKLVSDEGPQCNSGLVLDFADVIQTLASEVSSVGETIEKAGQVTAPPATAATAWLEAIAAYIVARTISEATPDDAPNVDELTDVWCVAMDKLIDLPAPRHADILYKLALIEDRFEGGMIPDDYMAAIKADIRRLGKLGAEA</sequence>
<organism evidence="1 2">
    <name type="scientific">Sphingomonas tagetis</name>
    <dbReference type="NCBI Taxonomy" id="2949092"/>
    <lineage>
        <taxon>Bacteria</taxon>
        <taxon>Pseudomonadati</taxon>
        <taxon>Pseudomonadota</taxon>
        <taxon>Alphaproteobacteria</taxon>
        <taxon>Sphingomonadales</taxon>
        <taxon>Sphingomonadaceae</taxon>
        <taxon>Sphingomonas</taxon>
    </lineage>
</organism>
<accession>A0A9X2HR32</accession>
<reference evidence="1" key="1">
    <citation type="submission" date="2022-05" db="EMBL/GenBank/DDBJ databases">
        <title>Sphingomonas sp. strain MG17 Genome sequencing and assembly.</title>
        <authorList>
            <person name="Kim I."/>
        </authorList>
    </citation>
    <scope>NUCLEOTIDE SEQUENCE</scope>
    <source>
        <strain evidence="1">MG17</strain>
    </source>
</reference>
<dbReference type="AlphaFoldDB" id="A0A9X2HR32"/>
<evidence type="ECO:0000313" key="2">
    <source>
        <dbReference type="Proteomes" id="UP001139451"/>
    </source>
</evidence>
<evidence type="ECO:0000313" key="1">
    <source>
        <dbReference type="EMBL" id="MCP3732049.1"/>
    </source>
</evidence>
<dbReference type="EMBL" id="JAMLDX010000014">
    <property type="protein sequence ID" value="MCP3732049.1"/>
    <property type="molecule type" value="Genomic_DNA"/>
</dbReference>
<keyword evidence="2" id="KW-1185">Reference proteome</keyword>
<protein>
    <submittedName>
        <fullName evidence="1">Uncharacterized protein</fullName>
    </submittedName>
</protein>
<dbReference type="Proteomes" id="UP001139451">
    <property type="component" value="Unassembled WGS sequence"/>
</dbReference>